<protein>
    <submittedName>
        <fullName evidence="1">Uncharacterized protein</fullName>
    </submittedName>
</protein>
<comment type="caution">
    <text evidence="1">The sequence shown here is derived from an EMBL/GenBank/DDBJ whole genome shotgun (WGS) entry which is preliminary data.</text>
</comment>
<gene>
    <name evidence="1" type="ORF">ACI1P1_25975</name>
</gene>
<proteinExistence type="predicted"/>
<dbReference type="Proteomes" id="UP001631969">
    <property type="component" value="Unassembled WGS sequence"/>
</dbReference>
<dbReference type="EMBL" id="JBJURJ010000022">
    <property type="protein sequence ID" value="MFM9331751.1"/>
    <property type="molecule type" value="Genomic_DNA"/>
</dbReference>
<organism evidence="1 2">
    <name type="scientific">Paenibacillus mesotrionivorans</name>
    <dbReference type="NCBI Taxonomy" id="3160968"/>
    <lineage>
        <taxon>Bacteria</taxon>
        <taxon>Bacillati</taxon>
        <taxon>Bacillota</taxon>
        <taxon>Bacilli</taxon>
        <taxon>Bacillales</taxon>
        <taxon>Paenibacillaceae</taxon>
        <taxon>Paenibacillus</taxon>
    </lineage>
</organism>
<keyword evidence="2" id="KW-1185">Reference proteome</keyword>
<evidence type="ECO:0000313" key="1">
    <source>
        <dbReference type="EMBL" id="MFM9331751.1"/>
    </source>
</evidence>
<sequence>MKTVHPNDGQLEQYRKQRLIPEQKQHISAHVEVCPLCSRRVRDMERLELLLDSAAAESLTDDFTSKLIARLEVEQRTSGTVQPVPVKRRMILRSEIVNIMVAAAATYLFVASGALKVVVALNQASLEIHVFSRLGTAFQVVGQWFGSFN</sequence>
<evidence type="ECO:0000313" key="2">
    <source>
        <dbReference type="Proteomes" id="UP001631969"/>
    </source>
</evidence>
<name>A0ACC7P5Y7_9BACL</name>
<reference evidence="1" key="1">
    <citation type="submission" date="2024-12" db="EMBL/GenBank/DDBJ databases">
        <authorList>
            <person name="Wu N."/>
        </authorList>
    </citation>
    <scope>NUCLEOTIDE SEQUENCE</scope>
    <source>
        <strain evidence="1">P15</strain>
    </source>
</reference>
<accession>A0ACC7P5Y7</accession>